<evidence type="ECO:0000313" key="3">
    <source>
        <dbReference type="Proteomes" id="UP001519460"/>
    </source>
</evidence>
<protein>
    <submittedName>
        <fullName evidence="2">Uncharacterized protein</fullName>
    </submittedName>
</protein>
<reference evidence="2 3" key="1">
    <citation type="journal article" date="2023" name="Sci. Data">
        <title>Genome assembly of the Korean intertidal mud-creeper Batillaria attramentaria.</title>
        <authorList>
            <person name="Patra A.K."/>
            <person name="Ho P.T."/>
            <person name="Jun S."/>
            <person name="Lee S.J."/>
            <person name="Kim Y."/>
            <person name="Won Y.J."/>
        </authorList>
    </citation>
    <scope>NUCLEOTIDE SEQUENCE [LARGE SCALE GENOMIC DNA]</scope>
    <source>
        <strain evidence="2">Wonlab-2016</strain>
    </source>
</reference>
<comment type="caution">
    <text evidence="2">The sequence shown here is derived from an EMBL/GenBank/DDBJ whole genome shotgun (WGS) entry which is preliminary data.</text>
</comment>
<accession>A0ABD0LWE1</accession>
<keyword evidence="3" id="KW-1185">Reference proteome</keyword>
<organism evidence="2 3">
    <name type="scientific">Batillaria attramentaria</name>
    <dbReference type="NCBI Taxonomy" id="370345"/>
    <lineage>
        <taxon>Eukaryota</taxon>
        <taxon>Metazoa</taxon>
        <taxon>Spiralia</taxon>
        <taxon>Lophotrochozoa</taxon>
        <taxon>Mollusca</taxon>
        <taxon>Gastropoda</taxon>
        <taxon>Caenogastropoda</taxon>
        <taxon>Sorbeoconcha</taxon>
        <taxon>Cerithioidea</taxon>
        <taxon>Batillariidae</taxon>
        <taxon>Batillaria</taxon>
    </lineage>
</organism>
<sequence>MCPNTSQTLSSTRHRPQLSVPVDPVGVIKGPSQSVKMIDTTVCACSLACIHQVAVQFCIDNSSSVLQGFRNHSYTRVHVGGWVLNSERCSPPPSLHQAGRARSGAGASTEHSPLPNPPSPPPNSLCCGPGAKGSRQAQEAGGDKGWNPNPYSSRGQSDKDKRFELLSFLQSLPTLCGPQGRAQFLSAREFWPTEACSGDDDV</sequence>
<feature type="region of interest" description="Disordered" evidence="1">
    <location>
        <begin position="1"/>
        <end position="25"/>
    </location>
</feature>
<dbReference type="AlphaFoldDB" id="A0ABD0LWE1"/>
<dbReference type="EMBL" id="JACVVK020000020">
    <property type="protein sequence ID" value="KAK7503431.1"/>
    <property type="molecule type" value="Genomic_DNA"/>
</dbReference>
<gene>
    <name evidence="2" type="ORF">BaRGS_00005352</name>
</gene>
<feature type="compositionally biased region" description="Pro residues" evidence="1">
    <location>
        <begin position="114"/>
        <end position="123"/>
    </location>
</feature>
<dbReference type="Proteomes" id="UP001519460">
    <property type="component" value="Unassembled WGS sequence"/>
</dbReference>
<name>A0ABD0LWE1_9CAEN</name>
<feature type="region of interest" description="Disordered" evidence="1">
    <location>
        <begin position="90"/>
        <end position="158"/>
    </location>
</feature>
<evidence type="ECO:0000313" key="2">
    <source>
        <dbReference type="EMBL" id="KAK7503431.1"/>
    </source>
</evidence>
<proteinExistence type="predicted"/>
<feature type="compositionally biased region" description="Low complexity" evidence="1">
    <location>
        <begin position="98"/>
        <end position="108"/>
    </location>
</feature>
<evidence type="ECO:0000256" key="1">
    <source>
        <dbReference type="SAM" id="MobiDB-lite"/>
    </source>
</evidence>
<feature type="compositionally biased region" description="Polar residues" evidence="1">
    <location>
        <begin position="1"/>
        <end position="11"/>
    </location>
</feature>